<dbReference type="EMBL" id="FQUW01000047">
    <property type="protein sequence ID" value="SHF64217.1"/>
    <property type="molecule type" value="Genomic_DNA"/>
</dbReference>
<keyword evidence="3 11" id="KW-0479">Metal-binding</keyword>
<dbReference type="GO" id="GO:0030145">
    <property type="term" value="F:manganese ion binding"/>
    <property type="evidence" value="ECO:0007669"/>
    <property type="project" value="TreeGrafter"/>
</dbReference>
<dbReference type="GO" id="GO:0003909">
    <property type="term" value="F:DNA ligase activity"/>
    <property type="evidence" value="ECO:0007669"/>
    <property type="project" value="TreeGrafter"/>
</dbReference>
<dbReference type="GO" id="GO:0005525">
    <property type="term" value="F:GTP binding"/>
    <property type="evidence" value="ECO:0007669"/>
    <property type="project" value="UniProtKB-KW"/>
</dbReference>
<evidence type="ECO:0000256" key="6">
    <source>
        <dbReference type="ARBA" id="ARBA00023134"/>
    </source>
</evidence>
<dbReference type="InterPro" id="IPR052915">
    <property type="entry name" value="RtcB-like"/>
</dbReference>
<name>A0A1M5DB44_9FIRM</name>
<feature type="binding site" evidence="11">
    <location>
        <position position="147"/>
    </location>
    <ligand>
        <name>Mn(2+)</name>
        <dbReference type="ChEBI" id="CHEBI:29035"/>
        <label>1</label>
    </ligand>
</feature>
<dbReference type="Pfam" id="PF01139">
    <property type="entry name" value="RtcB"/>
    <property type="match status" value="2"/>
</dbReference>
<feature type="binding site" evidence="10">
    <location>
        <position position="292"/>
    </location>
    <ligand>
        <name>GMP</name>
        <dbReference type="ChEBI" id="CHEBI:58115"/>
    </ligand>
</feature>
<evidence type="ECO:0000256" key="5">
    <source>
        <dbReference type="ARBA" id="ARBA00022800"/>
    </source>
</evidence>
<accession>A0A1M5DB44</accession>
<evidence type="ECO:0000256" key="7">
    <source>
        <dbReference type="ARBA" id="ARBA00023211"/>
    </source>
</evidence>
<evidence type="ECO:0000256" key="1">
    <source>
        <dbReference type="ARBA" id="ARBA00012726"/>
    </source>
</evidence>
<feature type="binding site" evidence="10">
    <location>
        <begin position="285"/>
        <end position="288"/>
    </location>
    <ligand>
        <name>GMP</name>
        <dbReference type="ChEBI" id="CHEBI:58115"/>
    </ligand>
</feature>
<evidence type="ECO:0000256" key="8">
    <source>
        <dbReference type="ARBA" id="ARBA00047746"/>
    </source>
</evidence>
<keyword evidence="6 10" id="KW-0342">GTP-binding</keyword>
<dbReference type="PANTHER" id="PTHR43749:SF2">
    <property type="entry name" value="RNA-SPLICING LIGASE RTCB"/>
    <property type="match status" value="1"/>
</dbReference>
<evidence type="ECO:0000256" key="4">
    <source>
        <dbReference type="ARBA" id="ARBA00022741"/>
    </source>
</evidence>
<dbReference type="RefSeq" id="WP_073167302.1">
    <property type="nucleotide sequence ID" value="NZ_FQUW01000047.1"/>
</dbReference>
<feature type="binding site" evidence="10">
    <location>
        <begin position="309"/>
        <end position="312"/>
    </location>
    <ligand>
        <name>GMP</name>
        <dbReference type="ChEBI" id="CHEBI:58115"/>
    </ligand>
</feature>
<proteinExistence type="predicted"/>
<feature type="binding site" evidence="11">
    <location>
        <position position="71"/>
    </location>
    <ligand>
        <name>Mn(2+)</name>
        <dbReference type="ChEBI" id="CHEBI:29035"/>
        <label>1</label>
    </ligand>
</feature>
<dbReference type="EC" id="6.5.1.8" evidence="1"/>
<feature type="binding site" evidence="11">
    <location>
        <position position="164"/>
    </location>
    <ligand>
        <name>Mn(2+)</name>
        <dbReference type="ChEBI" id="CHEBI:29035"/>
        <label>2</label>
    </ligand>
</feature>
<gene>
    <name evidence="12" type="ORF">SAMN02745218_02774</name>
</gene>
<evidence type="ECO:0000313" key="13">
    <source>
        <dbReference type="Proteomes" id="UP000184196"/>
    </source>
</evidence>
<dbReference type="AlphaFoldDB" id="A0A1M5DB44"/>
<keyword evidence="2 12" id="KW-0436">Ligase</keyword>
<dbReference type="GO" id="GO:0006396">
    <property type="term" value="P:RNA processing"/>
    <property type="evidence" value="ECO:0007669"/>
    <property type="project" value="InterPro"/>
</dbReference>
<feature type="binding site" evidence="10">
    <location>
        <position position="383"/>
    </location>
    <ligand>
        <name>GMP</name>
        <dbReference type="ChEBI" id="CHEBI:58115"/>
    </ligand>
</feature>
<dbReference type="SUPFAM" id="SSF103365">
    <property type="entry name" value="Hypothetical protein PH1602"/>
    <property type="match status" value="1"/>
</dbReference>
<dbReference type="PANTHER" id="PTHR43749">
    <property type="entry name" value="RNA-SPLICING LIGASE RTCB"/>
    <property type="match status" value="1"/>
</dbReference>
<feature type="active site" description="GMP-histidine intermediate" evidence="9">
    <location>
        <position position="309"/>
    </location>
</feature>
<dbReference type="GO" id="GO:0042245">
    <property type="term" value="P:RNA repair"/>
    <property type="evidence" value="ECO:0007669"/>
    <property type="project" value="UniProtKB-KW"/>
</dbReference>
<dbReference type="GO" id="GO:0006281">
    <property type="term" value="P:DNA repair"/>
    <property type="evidence" value="ECO:0007669"/>
    <property type="project" value="TreeGrafter"/>
</dbReference>
<evidence type="ECO:0000256" key="3">
    <source>
        <dbReference type="ARBA" id="ARBA00022723"/>
    </source>
</evidence>
<dbReference type="OrthoDB" id="9802323at2"/>
<keyword evidence="13" id="KW-1185">Reference proteome</keyword>
<dbReference type="GO" id="GO:0170057">
    <property type="term" value="F:RNA ligase (GTP) activity"/>
    <property type="evidence" value="ECO:0007669"/>
    <property type="project" value="UniProtKB-EC"/>
</dbReference>
<keyword evidence="5" id="KW-0692">RNA repair</keyword>
<protein>
    <recommendedName>
        <fullName evidence="1">3'-phosphate/5'-hydroxy nucleic acid ligase</fullName>
        <ecNumber evidence="1">6.5.1.8</ecNumber>
    </recommendedName>
</protein>
<evidence type="ECO:0000256" key="11">
    <source>
        <dbReference type="PIRSR" id="PIRSR601233-3"/>
    </source>
</evidence>
<feature type="binding site" evidence="10">
    <location>
        <begin position="146"/>
        <end position="150"/>
    </location>
    <ligand>
        <name>GMP</name>
        <dbReference type="ChEBI" id="CHEBI:58115"/>
    </ligand>
</feature>
<feature type="binding site" evidence="11">
    <location>
        <position position="255"/>
    </location>
    <ligand>
        <name>Mn(2+)</name>
        <dbReference type="ChEBI" id="CHEBI:29035"/>
        <label>2</label>
    </ligand>
</feature>
<dbReference type="InterPro" id="IPR036025">
    <property type="entry name" value="RtcB-like_sf"/>
</dbReference>
<organism evidence="12 13">
    <name type="scientific">Desulfofundulus australicus DSM 11792</name>
    <dbReference type="NCBI Taxonomy" id="1121425"/>
    <lineage>
        <taxon>Bacteria</taxon>
        <taxon>Bacillati</taxon>
        <taxon>Bacillota</taxon>
        <taxon>Clostridia</taxon>
        <taxon>Eubacteriales</taxon>
        <taxon>Peptococcaceae</taxon>
        <taxon>Desulfofundulus</taxon>
    </lineage>
</organism>
<evidence type="ECO:0000256" key="2">
    <source>
        <dbReference type="ARBA" id="ARBA00022598"/>
    </source>
</evidence>
<keyword evidence="7 11" id="KW-0464">Manganese</keyword>
<reference evidence="13" key="1">
    <citation type="submission" date="2016-11" db="EMBL/GenBank/DDBJ databases">
        <authorList>
            <person name="Varghese N."/>
            <person name="Submissions S."/>
        </authorList>
    </citation>
    <scope>NUCLEOTIDE SEQUENCE [LARGE SCALE GENOMIC DNA]</scope>
    <source>
        <strain evidence="13">DSM 11792</strain>
    </source>
</reference>
<evidence type="ECO:0000256" key="10">
    <source>
        <dbReference type="PIRSR" id="PIRSR601233-2"/>
    </source>
</evidence>
<evidence type="ECO:0000256" key="9">
    <source>
        <dbReference type="PIRSR" id="PIRSR601233-1"/>
    </source>
</evidence>
<dbReference type="Gene3D" id="3.90.1860.10">
    <property type="entry name" value="tRNA-splicing ligase RtcB"/>
    <property type="match status" value="1"/>
</dbReference>
<sequence>MKIITTEKIPIKTWAREVEEGALEQARHLANHPFARFHVALMPDVHQGYGMPIGGVLATEGVIIPNAVGVDIGCGVRAVRTNQKVDNIRTFLKRILNQIQQAIPTGFDHHKKPQKSPLFHRAPDVPVIKEELENAKYQLGTLGGGNHFIEFQADDQNYVWVMLHSGSRNFGKKVADYYNRLAINLNEKYGFPIPREWQLACLPLESLEGQQYLSAMNFCLEFARENRARMMNVILEICHSTLPDFTWDKEIDVHHNYASLEKHFGQQVMIHRKGAVRAEGDVIVPGSMGSPSYICRGLANPESFASCSHGAGRVMGRNEARRRIPVDEVIKEMQALGIELFKIKKKDLAEECRQAYKDINQVMEEQRDLVEVMIKLKPLGVIKG</sequence>
<dbReference type="Proteomes" id="UP000184196">
    <property type="component" value="Unassembled WGS sequence"/>
</dbReference>
<evidence type="ECO:0000313" key="12">
    <source>
        <dbReference type="EMBL" id="SHF64217.1"/>
    </source>
</evidence>
<feature type="binding site" evidence="10">
    <location>
        <begin position="255"/>
        <end position="256"/>
    </location>
    <ligand>
        <name>GMP</name>
        <dbReference type="ChEBI" id="CHEBI:58115"/>
    </ligand>
</feature>
<comment type="cofactor">
    <cofactor evidence="11">
        <name>Mn(2+)</name>
        <dbReference type="ChEBI" id="CHEBI:29035"/>
    </cofactor>
    <text evidence="11">Binds 2 manganese ions per subunit.</text>
</comment>
<comment type="catalytic activity">
    <reaction evidence="8">
        <text>a 3'-end 3'-phospho-ribonucleotide-RNA + a 5'-end dephospho-ribonucleoside-RNA + GTP = a ribonucleotidyl-ribonucleotide-RNA + GMP + diphosphate</text>
        <dbReference type="Rhea" id="RHEA:68076"/>
        <dbReference type="Rhea" id="RHEA-COMP:10463"/>
        <dbReference type="Rhea" id="RHEA-COMP:13936"/>
        <dbReference type="Rhea" id="RHEA-COMP:17355"/>
        <dbReference type="ChEBI" id="CHEBI:33019"/>
        <dbReference type="ChEBI" id="CHEBI:37565"/>
        <dbReference type="ChEBI" id="CHEBI:58115"/>
        <dbReference type="ChEBI" id="CHEBI:83062"/>
        <dbReference type="ChEBI" id="CHEBI:138284"/>
        <dbReference type="ChEBI" id="CHEBI:173118"/>
        <dbReference type="EC" id="6.5.1.8"/>
    </reaction>
</comment>
<dbReference type="InterPro" id="IPR001233">
    <property type="entry name" value="RtcB"/>
</dbReference>
<keyword evidence="4 10" id="KW-0547">Nucleotide-binding</keyword>